<dbReference type="Gene3D" id="1.10.150.240">
    <property type="entry name" value="Putative phosphatase, domain 2"/>
    <property type="match status" value="1"/>
</dbReference>
<dbReference type="SFLD" id="SFLDG01135">
    <property type="entry name" value="C1.5.6:_HAD__Beta-PGM__Phospha"/>
    <property type="match status" value="1"/>
</dbReference>
<dbReference type="PANTHER" id="PTHR46193">
    <property type="entry name" value="6-PHOSPHOGLUCONATE PHOSPHATASE"/>
    <property type="match status" value="1"/>
</dbReference>
<dbReference type="SFLD" id="SFLDS00003">
    <property type="entry name" value="Haloacid_Dehalogenase"/>
    <property type="match status" value="1"/>
</dbReference>
<keyword evidence="5" id="KW-0119">Carbohydrate metabolism</keyword>
<dbReference type="CDD" id="cd07505">
    <property type="entry name" value="HAD_BPGM-like"/>
    <property type="match status" value="1"/>
</dbReference>
<dbReference type="InterPro" id="IPR041492">
    <property type="entry name" value="HAD_2"/>
</dbReference>
<dbReference type="InterPro" id="IPR023214">
    <property type="entry name" value="HAD_sf"/>
</dbReference>
<dbReference type="AlphaFoldDB" id="A0A6J4U8T1"/>
<gene>
    <name evidence="7" type="ORF">AVDCRST_MAG87-147</name>
</gene>
<keyword evidence="3" id="KW-0479">Metal-binding</keyword>
<evidence type="ECO:0000256" key="1">
    <source>
        <dbReference type="ARBA" id="ARBA00001946"/>
    </source>
</evidence>
<keyword evidence="7" id="KW-0413">Isomerase</keyword>
<keyword evidence="4" id="KW-0460">Magnesium</keyword>
<comment type="similarity">
    <text evidence="2">Belongs to the HAD-like hydrolase superfamily. CbbY/CbbZ/Gph/YieH family.</text>
</comment>
<feature type="region of interest" description="Disordered" evidence="6">
    <location>
        <begin position="223"/>
        <end position="242"/>
    </location>
</feature>
<dbReference type="InterPro" id="IPR036412">
    <property type="entry name" value="HAD-like_sf"/>
</dbReference>
<dbReference type="SFLD" id="SFLDG01129">
    <property type="entry name" value="C1.5:_HAD__Beta-PGM__Phosphata"/>
    <property type="match status" value="1"/>
</dbReference>
<dbReference type="PRINTS" id="PR00413">
    <property type="entry name" value="HADHALOGNASE"/>
</dbReference>
<dbReference type="InterPro" id="IPR051600">
    <property type="entry name" value="Beta-PGM-like"/>
</dbReference>
<sequence length="242" mass="26107">MAKTSRSVTTSTAPRAVIWDVDGTLIDSADAHILSWQEVFAREGYPAIERATFDRWFGRRTTDVLREHFGPAVEDTELLRVGNAKEAHYREALEAVGVEPLPGVEGWLDFLAESGWRLGIGSSAPIANLNLILDFSGLALHFDAVVSQEDVRRGKPDPEVFLTAASRLEVDPSRAIVVEDAAAGIIAAHRAGMRTVGVGPYHDTLGAMVSVATLVDLPEDTFDRLLSEPVPENDASSSTTTG</sequence>
<evidence type="ECO:0000256" key="4">
    <source>
        <dbReference type="ARBA" id="ARBA00022842"/>
    </source>
</evidence>
<evidence type="ECO:0000256" key="6">
    <source>
        <dbReference type="SAM" id="MobiDB-lite"/>
    </source>
</evidence>
<evidence type="ECO:0000256" key="5">
    <source>
        <dbReference type="ARBA" id="ARBA00023277"/>
    </source>
</evidence>
<protein>
    <submittedName>
        <fullName evidence="7">Beta-phosphoglucomutase</fullName>
        <ecNumber evidence="7">5.4.2.6</ecNumber>
    </submittedName>
</protein>
<dbReference type="GO" id="GO:0046872">
    <property type="term" value="F:metal ion binding"/>
    <property type="evidence" value="ECO:0007669"/>
    <property type="project" value="UniProtKB-KW"/>
</dbReference>
<evidence type="ECO:0000256" key="2">
    <source>
        <dbReference type="ARBA" id="ARBA00006171"/>
    </source>
</evidence>
<organism evidence="7">
    <name type="scientific">uncultured Thermomicrobiales bacterium</name>
    <dbReference type="NCBI Taxonomy" id="1645740"/>
    <lineage>
        <taxon>Bacteria</taxon>
        <taxon>Pseudomonadati</taxon>
        <taxon>Thermomicrobiota</taxon>
        <taxon>Thermomicrobia</taxon>
        <taxon>Thermomicrobiales</taxon>
        <taxon>environmental samples</taxon>
    </lineage>
</organism>
<accession>A0A6J4U8T1</accession>
<dbReference type="InterPro" id="IPR006439">
    <property type="entry name" value="HAD-SF_hydro_IA"/>
</dbReference>
<evidence type="ECO:0000256" key="3">
    <source>
        <dbReference type="ARBA" id="ARBA00022723"/>
    </source>
</evidence>
<dbReference type="EC" id="5.4.2.6" evidence="7"/>
<dbReference type="SUPFAM" id="SSF56784">
    <property type="entry name" value="HAD-like"/>
    <property type="match status" value="1"/>
</dbReference>
<dbReference type="Gene3D" id="3.40.50.1000">
    <property type="entry name" value="HAD superfamily/HAD-like"/>
    <property type="match status" value="1"/>
</dbReference>
<proteinExistence type="inferred from homology"/>
<reference evidence="7" key="1">
    <citation type="submission" date="2020-02" db="EMBL/GenBank/DDBJ databases">
        <authorList>
            <person name="Meier V. D."/>
        </authorList>
    </citation>
    <scope>NUCLEOTIDE SEQUENCE</scope>
    <source>
        <strain evidence="7">AVDCRST_MAG87</strain>
    </source>
</reference>
<dbReference type="Pfam" id="PF13419">
    <property type="entry name" value="HAD_2"/>
    <property type="match status" value="1"/>
</dbReference>
<evidence type="ECO:0000313" key="7">
    <source>
        <dbReference type="EMBL" id="CAA9541803.1"/>
    </source>
</evidence>
<dbReference type="InterPro" id="IPR023198">
    <property type="entry name" value="PGP-like_dom2"/>
</dbReference>
<dbReference type="PANTHER" id="PTHR46193:SF18">
    <property type="entry name" value="HEXITOL PHOSPHATASE B"/>
    <property type="match status" value="1"/>
</dbReference>
<dbReference type="NCBIfam" id="TIGR01509">
    <property type="entry name" value="HAD-SF-IA-v3"/>
    <property type="match status" value="1"/>
</dbReference>
<dbReference type="EMBL" id="CADCWJ010000040">
    <property type="protein sequence ID" value="CAA9541803.1"/>
    <property type="molecule type" value="Genomic_DNA"/>
</dbReference>
<name>A0A6J4U8T1_9BACT</name>
<comment type="cofactor">
    <cofactor evidence="1">
        <name>Mg(2+)</name>
        <dbReference type="ChEBI" id="CHEBI:18420"/>
    </cofactor>
</comment>
<dbReference type="GO" id="GO:0008801">
    <property type="term" value="F:beta-phosphoglucomutase activity"/>
    <property type="evidence" value="ECO:0007669"/>
    <property type="project" value="UniProtKB-EC"/>
</dbReference>